<dbReference type="InterPro" id="IPR050291">
    <property type="entry name" value="CDF_Transporter"/>
</dbReference>
<dbReference type="InterPro" id="IPR036837">
    <property type="entry name" value="Cation_efflux_CTD_sf"/>
</dbReference>
<feature type="transmembrane region" description="Helical" evidence="7">
    <location>
        <begin position="160"/>
        <end position="182"/>
    </location>
</feature>
<evidence type="ECO:0000256" key="1">
    <source>
        <dbReference type="ARBA" id="ARBA00004141"/>
    </source>
</evidence>
<dbReference type="NCBIfam" id="TIGR01297">
    <property type="entry name" value="CDF"/>
    <property type="match status" value="1"/>
</dbReference>
<accession>A0A7W7ZR38</accession>
<feature type="transmembrane region" description="Helical" evidence="7">
    <location>
        <begin position="21"/>
        <end position="44"/>
    </location>
</feature>
<dbReference type="Gene3D" id="1.20.1510.10">
    <property type="entry name" value="Cation efflux protein transmembrane domain"/>
    <property type="match status" value="1"/>
</dbReference>
<feature type="domain" description="Cation efflux protein cytoplasmic" evidence="9">
    <location>
        <begin position="231"/>
        <end position="303"/>
    </location>
</feature>
<comment type="similarity">
    <text evidence="2">Belongs to the cation diffusion facilitator (CDF) transporter (TC 2.A.4) family.</text>
</comment>
<feature type="domain" description="Cation efflux protein transmembrane" evidence="8">
    <location>
        <begin position="22"/>
        <end position="222"/>
    </location>
</feature>
<dbReference type="Pfam" id="PF01545">
    <property type="entry name" value="Cation_efflux"/>
    <property type="match status" value="1"/>
</dbReference>
<dbReference type="SUPFAM" id="SSF161111">
    <property type="entry name" value="Cation efflux protein transmembrane domain-like"/>
    <property type="match status" value="1"/>
</dbReference>
<feature type="transmembrane region" description="Helical" evidence="7">
    <location>
        <begin position="122"/>
        <end position="139"/>
    </location>
</feature>
<dbReference type="InterPro" id="IPR058533">
    <property type="entry name" value="Cation_efflux_TM"/>
</dbReference>
<proteinExistence type="inferred from homology"/>
<evidence type="ECO:0000313" key="11">
    <source>
        <dbReference type="Proteomes" id="UP000584867"/>
    </source>
</evidence>
<gene>
    <name evidence="10" type="ORF">HDF15_002612</name>
</gene>
<dbReference type="Gene3D" id="3.30.70.1350">
    <property type="entry name" value="Cation efflux protein, cytoplasmic domain"/>
    <property type="match status" value="3"/>
</dbReference>
<keyword evidence="4 7" id="KW-0812">Transmembrane</keyword>
<reference evidence="10 11" key="1">
    <citation type="submission" date="2020-08" db="EMBL/GenBank/DDBJ databases">
        <title>Genomic Encyclopedia of Type Strains, Phase IV (KMG-V): Genome sequencing to study the core and pangenomes of soil and plant-associated prokaryotes.</title>
        <authorList>
            <person name="Whitman W."/>
        </authorList>
    </citation>
    <scope>NUCLEOTIDE SEQUENCE [LARGE SCALE GENOMIC DNA]</scope>
    <source>
        <strain evidence="10 11">X5P3</strain>
    </source>
</reference>
<dbReference type="GO" id="GO:0016020">
    <property type="term" value="C:membrane"/>
    <property type="evidence" value="ECO:0007669"/>
    <property type="project" value="UniProtKB-SubCell"/>
</dbReference>
<sequence length="484" mass="53112">MQGESTAELEQRSAAKSAAALSSLMAALAITLLKLITGVLTGSLGMLSEAAHSAIDLIASAITLMTVRVSDRPADEQHNYGHGKLENLSAALETIIMVASCVWITIEAVQRILHHKHLELRWSVWPFLVLMLSMAVDFTRSRTLHRIAEEQRSEALEADALHFGTDLWSAGAVFLGLLATFIGEQLHLPGLEYADPIAALAVAVIILCVTWKLARRTLDSLLDATPPEAREQIRHDLIQNLEATDGILYVKRVRVRRGGSDYFVDLTLGLPRNLTFQRAEQIGFAATTAVQKLLPGADVVIHTVPVAALRESVFDRVRAVAARSNLAIHDVSVQQYDGALHVEQHLEVPETMSLREAHDIATHLEAEMRREVPGIATVLTHIESEPATIAHPAQIGATENLTKQLLATALIFPEIIDIHEITVTRGHGGSASSVQVNCHCTLPDDLPMSRVHEVITEFESEFRLHHPQVSRVLIHPEPATDNRR</sequence>
<name>A0A7W7ZR38_9BACT</name>
<keyword evidence="5 7" id="KW-1133">Transmembrane helix</keyword>
<dbReference type="SUPFAM" id="SSF160240">
    <property type="entry name" value="Cation efflux protein cytoplasmic domain-like"/>
    <property type="match status" value="3"/>
</dbReference>
<keyword evidence="3" id="KW-0813">Transport</keyword>
<evidence type="ECO:0000256" key="5">
    <source>
        <dbReference type="ARBA" id="ARBA00022989"/>
    </source>
</evidence>
<organism evidence="10 11">
    <name type="scientific">Granulicella mallensis</name>
    <dbReference type="NCBI Taxonomy" id="940614"/>
    <lineage>
        <taxon>Bacteria</taxon>
        <taxon>Pseudomonadati</taxon>
        <taxon>Acidobacteriota</taxon>
        <taxon>Terriglobia</taxon>
        <taxon>Terriglobales</taxon>
        <taxon>Acidobacteriaceae</taxon>
        <taxon>Granulicella</taxon>
    </lineage>
</organism>
<comment type="subcellular location">
    <subcellularLocation>
        <location evidence="1">Membrane</location>
        <topology evidence="1">Multi-pass membrane protein</topology>
    </subcellularLocation>
</comment>
<feature type="domain" description="Cation efflux protein cytoplasmic" evidence="9">
    <location>
        <begin position="403"/>
        <end position="478"/>
    </location>
</feature>
<dbReference type="RefSeq" id="WP_184256032.1">
    <property type="nucleotide sequence ID" value="NZ_JACHIO010000010.1"/>
</dbReference>
<evidence type="ECO:0000259" key="8">
    <source>
        <dbReference type="Pfam" id="PF01545"/>
    </source>
</evidence>
<dbReference type="InterPro" id="IPR002524">
    <property type="entry name" value="Cation_efflux"/>
</dbReference>
<dbReference type="Pfam" id="PF16916">
    <property type="entry name" value="ZT_dimer"/>
    <property type="match status" value="3"/>
</dbReference>
<comment type="caution">
    <text evidence="10">The sequence shown here is derived from an EMBL/GenBank/DDBJ whole genome shotgun (WGS) entry which is preliminary data.</text>
</comment>
<dbReference type="InterPro" id="IPR027469">
    <property type="entry name" value="Cation_efflux_TMD_sf"/>
</dbReference>
<dbReference type="GO" id="GO:0008324">
    <property type="term" value="F:monoatomic cation transmembrane transporter activity"/>
    <property type="evidence" value="ECO:0007669"/>
    <property type="project" value="InterPro"/>
</dbReference>
<dbReference type="Proteomes" id="UP000584867">
    <property type="component" value="Unassembled WGS sequence"/>
</dbReference>
<evidence type="ECO:0000256" key="6">
    <source>
        <dbReference type="ARBA" id="ARBA00023136"/>
    </source>
</evidence>
<dbReference type="PANTHER" id="PTHR43840">
    <property type="entry name" value="MITOCHONDRIAL METAL TRANSPORTER 1-RELATED"/>
    <property type="match status" value="1"/>
</dbReference>
<evidence type="ECO:0000256" key="2">
    <source>
        <dbReference type="ARBA" id="ARBA00008114"/>
    </source>
</evidence>
<evidence type="ECO:0000256" key="4">
    <source>
        <dbReference type="ARBA" id="ARBA00022692"/>
    </source>
</evidence>
<dbReference type="EMBL" id="JACHIO010000010">
    <property type="protein sequence ID" value="MBB5064258.1"/>
    <property type="molecule type" value="Genomic_DNA"/>
</dbReference>
<feature type="domain" description="Cation efflux protein cytoplasmic" evidence="9">
    <location>
        <begin position="325"/>
        <end position="384"/>
    </location>
</feature>
<dbReference type="PANTHER" id="PTHR43840:SF15">
    <property type="entry name" value="MITOCHONDRIAL METAL TRANSPORTER 1-RELATED"/>
    <property type="match status" value="1"/>
</dbReference>
<protein>
    <submittedName>
        <fullName evidence="10">Cation diffusion facilitator family transporter</fullName>
    </submittedName>
</protein>
<evidence type="ECO:0000256" key="7">
    <source>
        <dbReference type="SAM" id="Phobius"/>
    </source>
</evidence>
<dbReference type="InterPro" id="IPR027470">
    <property type="entry name" value="Cation_efflux_CTD"/>
</dbReference>
<feature type="transmembrane region" description="Helical" evidence="7">
    <location>
        <begin position="194"/>
        <end position="214"/>
    </location>
</feature>
<evidence type="ECO:0000313" key="10">
    <source>
        <dbReference type="EMBL" id="MBB5064258.1"/>
    </source>
</evidence>
<dbReference type="AlphaFoldDB" id="A0A7W7ZR38"/>
<keyword evidence="6 7" id="KW-0472">Membrane</keyword>
<evidence type="ECO:0000259" key="9">
    <source>
        <dbReference type="Pfam" id="PF16916"/>
    </source>
</evidence>
<evidence type="ECO:0000256" key="3">
    <source>
        <dbReference type="ARBA" id="ARBA00022448"/>
    </source>
</evidence>